<keyword evidence="2" id="KW-0812">Transmembrane</keyword>
<feature type="compositionally biased region" description="Basic and acidic residues" evidence="1">
    <location>
        <begin position="502"/>
        <end position="511"/>
    </location>
</feature>
<dbReference type="eggNOG" id="ENOG5032VS5">
    <property type="taxonomic scope" value="Bacteria"/>
</dbReference>
<dbReference type="OrthoDB" id="264813at2"/>
<dbReference type="RefSeq" id="WP_041016467.1">
    <property type="nucleotide sequence ID" value="NZ_CCEJ010000001.1"/>
</dbReference>
<keyword evidence="2" id="KW-1133">Transmembrane helix</keyword>
<dbReference type="Proteomes" id="UP000031552">
    <property type="component" value="Unassembled WGS sequence"/>
</dbReference>
<dbReference type="SUPFAM" id="SSF58113">
    <property type="entry name" value="Apolipoprotein A-I"/>
    <property type="match status" value="1"/>
</dbReference>
<feature type="transmembrane region" description="Helical" evidence="2">
    <location>
        <begin position="604"/>
        <end position="631"/>
    </location>
</feature>
<comment type="caution">
    <text evidence="3">The sequence shown here is derived from an EMBL/GenBank/DDBJ whole genome shotgun (WGS) entry which is preliminary data.</text>
</comment>
<sequence>MGGNINLGTGGVFQWGVGVNPNDPNAAVATAGKTTFSDQLSSLGSLGYVLEYVFNANNPHLPNPQEYGATSFDQQEVLNNFLNGDTQASPFSPRSEQQKNFDTEFQNRLLSLVKDENFLKENGNLTPEQAENKIKLALLFPNIQGESKILLALKSLQEGSPSGWPSSAELESLKEDLGAVKDRVFENTLSDLVSDPKDLTALKNAYYNGVTTGLTKEQAVTFAKILQTAGAELSTKWGIPSDADIPPAGAEYFNATLNAEFLDEFKGELFTKLYDGTITQKEFNVFNAIRNFPDPKDPDQAALKGKYEALFGQVLQNFQQGSGLPSQWSPSLTQELAQSYTDGVWRDAFAANLAKAGLPVDQQLAVLKALENPQTASPIIKTLLETLVKQTTAEVMENLNLPASWKPNNKVANPVVDPPTLAIMKNGTSLLKDLKKLGEEVLKNMAPDDPNRALLLDYLKRVGENLNKLQEMLYNVEISLSKASKMLNAAVLDMQKNKIEEARRQAEEAKKSRGGKGAKQQSDSKKTFMKIFMPIMSVMMVVMAVMTGNPLLMGLALFMLSNSLSQAAGGPDLMQECFNVLDTVLEKIFPDSKFGMFMRSMVKALMVIAITALCLVGGGMTGLMIGLTFFMEGLSKSGMMKDFVKGVCGGSDKDVMWATMAVMIAVMVVTIVITIAVSIFSGVIAAILPPVGVGMIASQVANITAQITSLIARLMQMLSNVGQMVARIVQAVQKVVQIVTNILKKIVEFVKTAINQVKEWTKSVTDTIKFYMNNVKTWAQNTADALKEAITKVAKNAMEEAPKILKEFTKKVQEYAKRLEDLFKKIKDTLKLDKIFKGFKEMSVKDKTDVVGNLAISGSSIGTGIQNMVEGINQAKLAFLMAEIAKKIAASQAYIEEIGALIKLLKQVIQELIESMGPVAEFIKEINALQTKKFQDASSGQGWLALQSGS</sequence>
<feature type="transmembrane region" description="Helical" evidence="2">
    <location>
        <begin position="531"/>
        <end position="558"/>
    </location>
</feature>
<reference evidence="3" key="2">
    <citation type="submission" date="2014-09" db="EMBL/GenBank/DDBJ databases">
        <title>Criblamydia sequanensis harbors a mega-plasmid encoding arsenite resistance.</title>
        <authorList>
            <person name="Bertelli C."/>
            <person name="Goesmann A."/>
            <person name="Greub G."/>
        </authorList>
    </citation>
    <scope>NUCLEOTIDE SEQUENCE [LARGE SCALE GENOMIC DNA]</scope>
    <source>
        <strain evidence="3">CRIB-18</strain>
    </source>
</reference>
<dbReference type="AlphaFoldDB" id="A0A090CXX8"/>
<name>A0A090CXX8_9BACT</name>
<keyword evidence="4" id="KW-1185">Reference proteome</keyword>
<dbReference type="Gene3D" id="1.10.287.950">
    <property type="entry name" value="Methyl-accepting chemotaxis protein"/>
    <property type="match status" value="1"/>
</dbReference>
<feature type="region of interest" description="Disordered" evidence="1">
    <location>
        <begin position="502"/>
        <end position="522"/>
    </location>
</feature>
<evidence type="ECO:0000313" key="3">
    <source>
        <dbReference type="EMBL" id="CDR32956.1"/>
    </source>
</evidence>
<keyword evidence="2" id="KW-0472">Membrane</keyword>
<reference evidence="3" key="1">
    <citation type="submission" date="2013-12" db="EMBL/GenBank/DDBJ databases">
        <authorList>
            <person name="Linke B."/>
        </authorList>
    </citation>
    <scope>NUCLEOTIDE SEQUENCE [LARGE SCALE GENOMIC DNA]</scope>
    <source>
        <strain evidence="3">CRIB-18</strain>
    </source>
</reference>
<feature type="transmembrane region" description="Helical" evidence="2">
    <location>
        <begin position="655"/>
        <end position="688"/>
    </location>
</feature>
<evidence type="ECO:0000313" key="4">
    <source>
        <dbReference type="Proteomes" id="UP000031552"/>
    </source>
</evidence>
<organism evidence="3 4">
    <name type="scientific">Candidatus Criblamydia sequanensis CRIB-18</name>
    <dbReference type="NCBI Taxonomy" id="1437425"/>
    <lineage>
        <taxon>Bacteria</taxon>
        <taxon>Pseudomonadati</taxon>
        <taxon>Chlamydiota</taxon>
        <taxon>Chlamydiia</taxon>
        <taxon>Parachlamydiales</taxon>
        <taxon>Candidatus Criblamydiaceae</taxon>
        <taxon>Candidatus Criblamydia</taxon>
    </lineage>
</organism>
<dbReference type="EMBL" id="CCEJ010000001">
    <property type="protein sequence ID" value="CDR32956.1"/>
    <property type="molecule type" value="Genomic_DNA"/>
</dbReference>
<proteinExistence type="predicted"/>
<protein>
    <submittedName>
        <fullName evidence="3">Membrane protein</fullName>
    </submittedName>
</protein>
<evidence type="ECO:0000256" key="2">
    <source>
        <dbReference type="SAM" id="Phobius"/>
    </source>
</evidence>
<gene>
    <name evidence="3" type="ORF">CSEC_0112</name>
</gene>
<accession>A0A090CXX8</accession>
<dbReference type="STRING" id="1437425.CSEC_0112"/>
<evidence type="ECO:0000256" key="1">
    <source>
        <dbReference type="SAM" id="MobiDB-lite"/>
    </source>
</evidence>